<feature type="transmembrane region" description="Helical" evidence="4">
    <location>
        <begin position="266"/>
        <end position="287"/>
    </location>
</feature>
<dbReference type="Gene3D" id="1.20.1250.20">
    <property type="entry name" value="MFS general substrate transporter like domains"/>
    <property type="match status" value="1"/>
</dbReference>
<name>A0A438AJQ7_9RHOB</name>
<feature type="transmembrane region" description="Helical" evidence="4">
    <location>
        <begin position="354"/>
        <end position="376"/>
    </location>
</feature>
<evidence type="ECO:0000313" key="5">
    <source>
        <dbReference type="EMBL" id="RVV98884.1"/>
    </source>
</evidence>
<feature type="transmembrane region" description="Helical" evidence="4">
    <location>
        <begin position="78"/>
        <end position="103"/>
    </location>
</feature>
<reference evidence="5 6" key="1">
    <citation type="submission" date="2018-11" db="EMBL/GenBank/DDBJ databases">
        <title>Mesobaculum littorinae gen. nov., sp. nov., isolated from Littorina scabra that represents a novel genus of the order Rhodobacteraceae.</title>
        <authorList>
            <person name="Li F."/>
        </authorList>
    </citation>
    <scope>NUCLEOTIDE SEQUENCE [LARGE SCALE GENOMIC DNA]</scope>
    <source>
        <strain evidence="5 6">M0103</strain>
    </source>
</reference>
<dbReference type="SUPFAM" id="SSF103473">
    <property type="entry name" value="MFS general substrate transporter"/>
    <property type="match status" value="1"/>
</dbReference>
<feature type="transmembrane region" description="Helical" evidence="4">
    <location>
        <begin position="211"/>
        <end position="232"/>
    </location>
</feature>
<comment type="caution">
    <text evidence="5">The sequence shown here is derived from an EMBL/GenBank/DDBJ whole genome shotgun (WGS) entry which is preliminary data.</text>
</comment>
<sequence>MTPPSRTDWRLVILLWLAGLLAAGQFGKVSLTLTELGALYPAAGLALPFAVSVVGLVGIVLGAVSGGLVARAGLRRSVLAALVAGGLLSLIQAAGLPLWLLLLTRAAEGMSHLALVVAAPSLMIEASRPRDHPVVMGLWGTFFGVAFALITVILPPLLARGGLPLVFAVHGGAMLAAAVLLLPVLPARRVRETGEFELGRELREIYADPRAMAPGLIFLWHTLTYVALLTFLPDRLGVAGLAVALPLVALAATMGAGVAAKRIAPLWLAVAGFAATLGLAAAMLVLPDLRGPLAPALFVAIGVVPGASFAAIPWFNTDLSGRARANGALAQMGNVGTFCGTPLFALALSAGGTAGLFALTGLLAAGGLAIVAALRLRLGRIRAPL</sequence>
<protein>
    <submittedName>
        <fullName evidence="5">MFS transporter</fullName>
    </submittedName>
</protein>
<evidence type="ECO:0000256" key="2">
    <source>
        <dbReference type="ARBA" id="ARBA00022989"/>
    </source>
</evidence>
<keyword evidence="2 4" id="KW-1133">Transmembrane helix</keyword>
<gene>
    <name evidence="5" type="ORF">EKE94_08315</name>
</gene>
<dbReference type="Proteomes" id="UP000285908">
    <property type="component" value="Unassembled WGS sequence"/>
</dbReference>
<keyword evidence="3 4" id="KW-0472">Membrane</keyword>
<dbReference type="EMBL" id="RQXX01000002">
    <property type="protein sequence ID" value="RVV98884.1"/>
    <property type="molecule type" value="Genomic_DNA"/>
</dbReference>
<evidence type="ECO:0000256" key="3">
    <source>
        <dbReference type="ARBA" id="ARBA00023136"/>
    </source>
</evidence>
<dbReference type="InterPro" id="IPR011701">
    <property type="entry name" value="MFS"/>
</dbReference>
<evidence type="ECO:0000256" key="4">
    <source>
        <dbReference type="SAM" id="Phobius"/>
    </source>
</evidence>
<feature type="transmembrane region" description="Helical" evidence="4">
    <location>
        <begin position="165"/>
        <end position="185"/>
    </location>
</feature>
<dbReference type="AlphaFoldDB" id="A0A438AJQ7"/>
<keyword evidence="6" id="KW-1185">Reference proteome</keyword>
<evidence type="ECO:0000313" key="6">
    <source>
        <dbReference type="Proteomes" id="UP000285908"/>
    </source>
</evidence>
<feature type="transmembrane region" description="Helical" evidence="4">
    <location>
        <begin position="138"/>
        <end position="159"/>
    </location>
</feature>
<dbReference type="InterPro" id="IPR036259">
    <property type="entry name" value="MFS_trans_sf"/>
</dbReference>
<dbReference type="GO" id="GO:0022857">
    <property type="term" value="F:transmembrane transporter activity"/>
    <property type="evidence" value="ECO:0007669"/>
    <property type="project" value="InterPro"/>
</dbReference>
<organism evidence="5 6">
    <name type="scientific">Mesobaculum littorinae</name>
    <dbReference type="NCBI Taxonomy" id="2486419"/>
    <lineage>
        <taxon>Bacteria</taxon>
        <taxon>Pseudomonadati</taxon>
        <taxon>Pseudomonadota</taxon>
        <taxon>Alphaproteobacteria</taxon>
        <taxon>Rhodobacterales</taxon>
        <taxon>Roseobacteraceae</taxon>
        <taxon>Mesobaculum</taxon>
    </lineage>
</organism>
<dbReference type="Pfam" id="PF07690">
    <property type="entry name" value="MFS_1"/>
    <property type="match status" value="1"/>
</dbReference>
<feature type="transmembrane region" description="Helical" evidence="4">
    <location>
        <begin position="238"/>
        <end position="259"/>
    </location>
</feature>
<evidence type="ECO:0000256" key="1">
    <source>
        <dbReference type="ARBA" id="ARBA00022692"/>
    </source>
</evidence>
<dbReference type="OrthoDB" id="6095882at2"/>
<feature type="transmembrane region" description="Helical" evidence="4">
    <location>
        <begin position="293"/>
        <end position="315"/>
    </location>
</feature>
<proteinExistence type="predicted"/>
<dbReference type="RefSeq" id="WP_127906118.1">
    <property type="nucleotide sequence ID" value="NZ_RQXX01000002.1"/>
</dbReference>
<feature type="transmembrane region" description="Helical" evidence="4">
    <location>
        <begin position="43"/>
        <end position="66"/>
    </location>
</feature>
<accession>A0A438AJQ7</accession>
<keyword evidence="1 4" id="KW-0812">Transmembrane</keyword>